<evidence type="ECO:0000313" key="2">
    <source>
        <dbReference type="Proteomes" id="UP000821866"/>
    </source>
</evidence>
<dbReference type="EMBL" id="JABSTU010000004">
    <property type="protein sequence ID" value="KAH8032672.1"/>
    <property type="molecule type" value="Genomic_DNA"/>
</dbReference>
<gene>
    <name evidence="1" type="ORF">HPB51_000401</name>
</gene>
<dbReference type="AlphaFoldDB" id="A0A9J6EF81"/>
<comment type="caution">
    <text evidence="1">The sequence shown here is derived from an EMBL/GenBank/DDBJ whole genome shotgun (WGS) entry which is preliminary data.</text>
</comment>
<sequence length="242" mass="26746">MTHANQFLVLLHRQTVKSGDSVPQLLFQGYTSGYWEGDFWTRSMMTEGAKESSTQTEPLTISSDGVRLNENAAFANTHFITSVCEGKMLTIHAQRLVLHNRKQRPKLDGFELLHDLFENEPSVSVVHEQVVNITATTTGMQVVGTQDPAQPKYHLDEVTGKNDVLSRIVYELRWLDQRDLGPCFRAFGDHPGVAVPLAGSGQHSTICAGLKCCSPQLRCGSSLTGVPHLGQGTARYQWVHSS</sequence>
<protein>
    <submittedName>
        <fullName evidence="1">Uncharacterized protein</fullName>
    </submittedName>
</protein>
<accession>A0A9J6EF81</accession>
<reference evidence="1" key="1">
    <citation type="journal article" date="2020" name="Cell">
        <title>Large-Scale Comparative Analyses of Tick Genomes Elucidate Their Genetic Diversity and Vector Capacities.</title>
        <authorList>
            <consortium name="Tick Genome and Microbiome Consortium (TIGMIC)"/>
            <person name="Jia N."/>
            <person name="Wang J."/>
            <person name="Shi W."/>
            <person name="Du L."/>
            <person name="Sun Y."/>
            <person name="Zhan W."/>
            <person name="Jiang J.F."/>
            <person name="Wang Q."/>
            <person name="Zhang B."/>
            <person name="Ji P."/>
            <person name="Bell-Sakyi L."/>
            <person name="Cui X.M."/>
            <person name="Yuan T.T."/>
            <person name="Jiang B.G."/>
            <person name="Yang W.F."/>
            <person name="Lam T.T."/>
            <person name="Chang Q.C."/>
            <person name="Ding S.J."/>
            <person name="Wang X.J."/>
            <person name="Zhu J.G."/>
            <person name="Ruan X.D."/>
            <person name="Zhao L."/>
            <person name="Wei J.T."/>
            <person name="Ye R.Z."/>
            <person name="Que T.C."/>
            <person name="Du C.H."/>
            <person name="Zhou Y.H."/>
            <person name="Cheng J.X."/>
            <person name="Dai P.F."/>
            <person name="Guo W.B."/>
            <person name="Han X.H."/>
            <person name="Huang E.J."/>
            <person name="Li L.F."/>
            <person name="Wei W."/>
            <person name="Gao Y.C."/>
            <person name="Liu J.Z."/>
            <person name="Shao H.Z."/>
            <person name="Wang X."/>
            <person name="Wang C.C."/>
            <person name="Yang T.C."/>
            <person name="Huo Q.B."/>
            <person name="Li W."/>
            <person name="Chen H.Y."/>
            <person name="Chen S.E."/>
            <person name="Zhou L.G."/>
            <person name="Ni X.B."/>
            <person name="Tian J.H."/>
            <person name="Sheng Y."/>
            <person name="Liu T."/>
            <person name="Pan Y.S."/>
            <person name="Xia L.Y."/>
            <person name="Li J."/>
            <person name="Zhao F."/>
            <person name="Cao W.C."/>
        </authorList>
    </citation>
    <scope>NUCLEOTIDE SEQUENCE</scope>
    <source>
        <strain evidence="1">Rmic-2018</strain>
    </source>
</reference>
<evidence type="ECO:0000313" key="1">
    <source>
        <dbReference type="EMBL" id="KAH8032672.1"/>
    </source>
</evidence>
<keyword evidence="2" id="KW-1185">Reference proteome</keyword>
<proteinExistence type="predicted"/>
<organism evidence="1 2">
    <name type="scientific">Rhipicephalus microplus</name>
    <name type="common">Cattle tick</name>
    <name type="synonym">Boophilus microplus</name>
    <dbReference type="NCBI Taxonomy" id="6941"/>
    <lineage>
        <taxon>Eukaryota</taxon>
        <taxon>Metazoa</taxon>
        <taxon>Ecdysozoa</taxon>
        <taxon>Arthropoda</taxon>
        <taxon>Chelicerata</taxon>
        <taxon>Arachnida</taxon>
        <taxon>Acari</taxon>
        <taxon>Parasitiformes</taxon>
        <taxon>Ixodida</taxon>
        <taxon>Ixodoidea</taxon>
        <taxon>Ixodidae</taxon>
        <taxon>Rhipicephalinae</taxon>
        <taxon>Rhipicephalus</taxon>
        <taxon>Boophilus</taxon>
    </lineage>
</organism>
<dbReference type="Proteomes" id="UP000821866">
    <property type="component" value="Chromosome 2"/>
</dbReference>
<name>A0A9J6EF81_RHIMP</name>
<reference evidence="1" key="2">
    <citation type="submission" date="2021-09" db="EMBL/GenBank/DDBJ databases">
        <authorList>
            <person name="Jia N."/>
            <person name="Wang J."/>
            <person name="Shi W."/>
            <person name="Du L."/>
            <person name="Sun Y."/>
            <person name="Zhan W."/>
            <person name="Jiang J."/>
            <person name="Wang Q."/>
            <person name="Zhang B."/>
            <person name="Ji P."/>
            <person name="Sakyi L.B."/>
            <person name="Cui X."/>
            <person name="Yuan T."/>
            <person name="Jiang B."/>
            <person name="Yang W."/>
            <person name="Lam T.T.-Y."/>
            <person name="Chang Q."/>
            <person name="Ding S."/>
            <person name="Wang X."/>
            <person name="Zhu J."/>
            <person name="Ruan X."/>
            <person name="Zhao L."/>
            <person name="Wei J."/>
            <person name="Que T."/>
            <person name="Du C."/>
            <person name="Cheng J."/>
            <person name="Dai P."/>
            <person name="Han X."/>
            <person name="Huang E."/>
            <person name="Gao Y."/>
            <person name="Liu J."/>
            <person name="Shao H."/>
            <person name="Ye R."/>
            <person name="Li L."/>
            <person name="Wei W."/>
            <person name="Wang X."/>
            <person name="Wang C."/>
            <person name="Huo Q."/>
            <person name="Li W."/>
            <person name="Guo W."/>
            <person name="Chen H."/>
            <person name="Chen S."/>
            <person name="Zhou L."/>
            <person name="Zhou L."/>
            <person name="Ni X."/>
            <person name="Tian J."/>
            <person name="Zhou Y."/>
            <person name="Sheng Y."/>
            <person name="Liu T."/>
            <person name="Pan Y."/>
            <person name="Xia L."/>
            <person name="Li J."/>
            <person name="Zhao F."/>
            <person name="Cao W."/>
        </authorList>
    </citation>
    <scope>NUCLEOTIDE SEQUENCE</scope>
    <source>
        <strain evidence="1">Rmic-2018</strain>
        <tissue evidence="1">Larvae</tissue>
    </source>
</reference>